<organism evidence="2 3">
    <name type="scientific">Eutypa lata (strain UCR-EL1)</name>
    <name type="common">Grapevine dieback disease fungus</name>
    <name type="synonym">Eutypa armeniacae</name>
    <dbReference type="NCBI Taxonomy" id="1287681"/>
    <lineage>
        <taxon>Eukaryota</taxon>
        <taxon>Fungi</taxon>
        <taxon>Dikarya</taxon>
        <taxon>Ascomycota</taxon>
        <taxon>Pezizomycotina</taxon>
        <taxon>Sordariomycetes</taxon>
        <taxon>Xylariomycetidae</taxon>
        <taxon>Xylariales</taxon>
        <taxon>Diatrypaceae</taxon>
        <taxon>Eutypa</taxon>
    </lineage>
</organism>
<evidence type="ECO:0000313" key="2">
    <source>
        <dbReference type="EMBL" id="EMR67777.1"/>
    </source>
</evidence>
<accession>M7SU27</accession>
<dbReference type="EMBL" id="KB706357">
    <property type="protein sequence ID" value="EMR67777.1"/>
    <property type="molecule type" value="Genomic_DNA"/>
</dbReference>
<proteinExistence type="predicted"/>
<protein>
    <submittedName>
        <fullName evidence="2">Uncharacterized protein</fullName>
    </submittedName>
</protein>
<dbReference type="HOGENOM" id="CLU_2812344_0_0_1"/>
<name>M7SU27_EUTLA</name>
<dbReference type="AlphaFoldDB" id="M7SU27"/>
<dbReference type="Proteomes" id="UP000012174">
    <property type="component" value="Unassembled WGS sequence"/>
</dbReference>
<reference evidence="3" key="1">
    <citation type="journal article" date="2013" name="Genome Announc.">
        <title>Draft genome sequence of the grapevine dieback fungus Eutypa lata UCR-EL1.</title>
        <authorList>
            <person name="Blanco-Ulate B."/>
            <person name="Rolshausen P.E."/>
            <person name="Cantu D."/>
        </authorList>
    </citation>
    <scope>NUCLEOTIDE SEQUENCE [LARGE SCALE GENOMIC DNA]</scope>
    <source>
        <strain evidence="3">UCR-EL1</strain>
    </source>
</reference>
<gene>
    <name evidence="2" type="ORF">UCREL1_5218</name>
</gene>
<dbReference type="KEGG" id="ela:UCREL1_5218"/>
<sequence length="67" mass="7078">MDGGDTSQDSTLSKGGAVIEPVPSKEVTTETKIEANSTESSDAEVDESTTLETPPSIPTIFETFEQN</sequence>
<evidence type="ECO:0000256" key="1">
    <source>
        <dbReference type="SAM" id="MobiDB-lite"/>
    </source>
</evidence>
<feature type="region of interest" description="Disordered" evidence="1">
    <location>
        <begin position="1"/>
        <end position="67"/>
    </location>
</feature>
<keyword evidence="3" id="KW-1185">Reference proteome</keyword>
<feature type="compositionally biased region" description="Polar residues" evidence="1">
    <location>
        <begin position="1"/>
        <end position="13"/>
    </location>
</feature>
<evidence type="ECO:0000313" key="3">
    <source>
        <dbReference type="Proteomes" id="UP000012174"/>
    </source>
</evidence>